<evidence type="ECO:0000313" key="1">
    <source>
        <dbReference type="EMBL" id="CAK6965127.1"/>
    </source>
</evidence>
<protein>
    <submittedName>
        <fullName evidence="1">Uncharacterized protein</fullName>
    </submittedName>
</protein>
<sequence length="79" mass="8286">MTSLSALTGDTLQFYDLSPGLALCLEILKVFGGTGLVWLLSATGWADFDATIEIAAAGAEGPLSGHFPATEQIHKKVLH</sequence>
<evidence type="ECO:0000313" key="2">
    <source>
        <dbReference type="Proteomes" id="UP001314229"/>
    </source>
</evidence>
<reference evidence="1 2" key="1">
    <citation type="submission" date="2024-01" db="EMBL/GenBank/DDBJ databases">
        <authorList>
            <person name="Alioto T."/>
            <person name="Alioto T."/>
            <person name="Gomez Garrido J."/>
        </authorList>
    </citation>
    <scope>NUCLEOTIDE SEQUENCE [LARGE SCALE GENOMIC DNA]</scope>
</reference>
<keyword evidence="2" id="KW-1185">Reference proteome</keyword>
<name>A0AAV1P0G8_SCOSC</name>
<organism evidence="1 2">
    <name type="scientific">Scomber scombrus</name>
    <name type="common">Atlantic mackerel</name>
    <name type="synonym">Scomber vernalis</name>
    <dbReference type="NCBI Taxonomy" id="13677"/>
    <lineage>
        <taxon>Eukaryota</taxon>
        <taxon>Metazoa</taxon>
        <taxon>Chordata</taxon>
        <taxon>Craniata</taxon>
        <taxon>Vertebrata</taxon>
        <taxon>Euteleostomi</taxon>
        <taxon>Actinopterygii</taxon>
        <taxon>Neopterygii</taxon>
        <taxon>Teleostei</taxon>
        <taxon>Neoteleostei</taxon>
        <taxon>Acanthomorphata</taxon>
        <taxon>Pelagiaria</taxon>
        <taxon>Scombriformes</taxon>
        <taxon>Scombridae</taxon>
        <taxon>Scomber</taxon>
    </lineage>
</organism>
<comment type="caution">
    <text evidence="1">The sequence shown here is derived from an EMBL/GenBank/DDBJ whole genome shotgun (WGS) entry which is preliminary data.</text>
</comment>
<accession>A0AAV1P0G8</accession>
<dbReference type="Proteomes" id="UP001314229">
    <property type="component" value="Unassembled WGS sequence"/>
</dbReference>
<gene>
    <name evidence="1" type="ORF">FSCOSCO3_A030328</name>
</gene>
<dbReference type="AlphaFoldDB" id="A0AAV1P0G8"/>
<dbReference type="EMBL" id="CAWUFR010000079">
    <property type="protein sequence ID" value="CAK6965127.1"/>
    <property type="molecule type" value="Genomic_DNA"/>
</dbReference>
<proteinExistence type="predicted"/>